<protein>
    <recommendedName>
        <fullName evidence="2">Type VI secretion system component TssM1 N-terminal domain-containing protein</fullName>
    </recommendedName>
</protein>
<dbReference type="Pfam" id="PF14331">
    <property type="entry name" value="IcmF-related_N"/>
    <property type="match status" value="1"/>
</dbReference>
<evidence type="ECO:0000313" key="3">
    <source>
        <dbReference type="EMBL" id="ADW76505.1"/>
    </source>
</evidence>
<keyword evidence="1" id="KW-1133">Transmembrane helix</keyword>
<accession>A0A0H3FIA6</accession>
<geneLocation type="plasmid" evidence="3 4">
    <name>pRAHAQ01</name>
</geneLocation>
<reference evidence="3 4" key="2">
    <citation type="journal article" date="2012" name="J. Bacteriol.">
        <title>Complete Genome Sequence of Rahnella sp. Strain Y9602, a Gammaproteobacterium Isolate from Metal- and Radionuclide-Contaminated Soil.</title>
        <authorList>
            <person name="Martinez R.J."/>
            <person name="Bruce D."/>
            <person name="Detter C."/>
            <person name="Goodwin L.A."/>
            <person name="Han J."/>
            <person name="Han C.S."/>
            <person name="Held B."/>
            <person name="Land M.L."/>
            <person name="Mikhailova N."/>
            <person name="Nolan M."/>
            <person name="Pennacchio L."/>
            <person name="Pitluck S."/>
            <person name="Tapia R."/>
            <person name="Woyke T."/>
            <person name="Sobecky P.A."/>
        </authorList>
    </citation>
    <scope>NUCLEOTIDE SEQUENCE [LARGE SCALE GENOMIC DNA]</scope>
    <source>
        <strain evidence="3 4">Y9602</strain>
        <plasmid evidence="3 4">pRAHAQ01</plasmid>
    </source>
</reference>
<dbReference type="Proteomes" id="UP000007257">
    <property type="component" value="Plasmid pRAHAQ01"/>
</dbReference>
<keyword evidence="1" id="KW-0472">Membrane</keyword>
<gene>
    <name evidence="3" type="ordered locus">Rahaq_4930</name>
</gene>
<keyword evidence="1" id="KW-0812">Transmembrane</keyword>
<feature type="transmembrane region" description="Helical" evidence="1">
    <location>
        <begin position="391"/>
        <end position="410"/>
    </location>
</feature>
<sequence>MFKKLLSFVAWTLFLCLLLIVCIVMSVVFEQTLLHALILWLILILAVLFSRFVWGSVSGMAQAKYISSLKARFKLTRLEYVLFEHWKTGAAVIKRIRRRKQPIPWFILTGGRSGKTTLMAGAGLPLFSNEPESSLVVPTRTLRWWFFRSAGFLDLSSHFLNKTPAFERGWLRLVNRCARLPAPGGIVVCVSVSELLEKDDAELHLHARHIRTQIEPLVSKVKRRLPVYLFITCCDRVPGFSHWANNLSAEQRQQPLGYYWRRSPVVDGKDPALLDPLFTCVKDGLDKVRVSMLSGGEPDGDTLALMDFPEQLPKLQPALQRYLAALCEPDAYFQPAALGGIWFTATEPVSKNSASRQAFFIHDLMARLLPELSRQREIEPVGFGRRYLHKWGAMTFSVLAITYVLFSGYFTNRLTGGSPAQMDVTAQVQQLENIEHWNAHPLKYLPFVPVLNHRHTQLEASILAASPRDKVNLREIADNYQQLFTDADPQQKRELILNLASTLITKQAMWEKQPVSELIKQAPVPAALSMTGATVSLPYQQDVVLQRALLQLPEGGKQLVVLRELLGRLVNSDPQMAWLVAPSGDLTPVNLTDFMPSSEDQTQVSGLWTLQGTAQIQGWLKEIRRAGGEQVPMPALVAFEQHWPALRQTQWMTMMLAMNQQPAPELTSEEWQTALITLDQGNSPSMKFSRYVNEQLEDIRAQDAEPWLRELRRLNQLQAMSVPGALIPRISKVQQSFQKKISALLKIDSKTLTPVLSDLNVKNWNAWKNSLHAAVSDVFATPKSSDRLTRGLFQTGAAGDSNPLQLLDSRFNVLRKNLSAERDDFASNAVWALYQNDAHWLVAHAMQRSACWLEQQWQSRVLWPMENNASRLEYDDQQDLAWQYLSDFIRGPAKSVLVVEDNGPKAGEFNGQTPGLTPEFLRMVNHVLRPDDVLAMPERENTRNDDALAALKDEQADLEAQMAALEAKPLELTLKSLPATIPGGARLMPVGTQLTLFCDEQQWKLNSMNFSEQAAFRWRPGHCSRATLVIKFPGFDLTYEYFGDAAWPDFLQDISDGQHRFKAEDFPDDAAQLTALGIKEVMVRYQSGSQNAVQDRWHQWQELNQALNDNAEAQQETGLKKAEKQRPTALKSAFSQLPVRITGCH</sequence>
<name>A0A0H3FIA6_RAHSY</name>
<evidence type="ECO:0000259" key="2">
    <source>
        <dbReference type="Pfam" id="PF14331"/>
    </source>
</evidence>
<feature type="domain" description="Type VI secretion system component TssM1 N-terminal" evidence="2">
    <location>
        <begin position="184"/>
        <end position="349"/>
    </location>
</feature>
<dbReference type="HOGENOM" id="CLU_008769_0_0_6"/>
<dbReference type="PANTHER" id="PTHR36153">
    <property type="entry name" value="INNER MEMBRANE PROTEIN-RELATED"/>
    <property type="match status" value="1"/>
</dbReference>
<keyword evidence="3" id="KW-0614">Plasmid</keyword>
<reference evidence="4" key="1">
    <citation type="submission" date="2011-01" db="EMBL/GenBank/DDBJ databases">
        <title>Complete sequence of plasmid1 of Rahnella sp. Y9602.</title>
        <authorList>
            <consortium name="US DOE Joint Genome Institute"/>
            <person name="Lucas S."/>
            <person name="Copeland A."/>
            <person name="Lapidus A."/>
            <person name="Cheng J.-F."/>
            <person name="Goodwin L."/>
            <person name="Pitluck S."/>
            <person name="Lu M."/>
            <person name="Detter J.C."/>
            <person name="Han C."/>
            <person name="Tapia R."/>
            <person name="Land M."/>
            <person name="Hauser L."/>
            <person name="Kyrpides N."/>
            <person name="Ivanova N."/>
            <person name="Ovchinnikova G."/>
            <person name="Pagani I."/>
            <person name="Sobecky P.A."/>
            <person name="Martinez R.J."/>
            <person name="Woyke T."/>
        </authorList>
    </citation>
    <scope>NUCLEOTIDE SEQUENCE [LARGE SCALE GENOMIC DNA]</scope>
    <source>
        <strain evidence="4">Y9602</strain>
        <plasmid evidence="4">pRAHAQ01</plasmid>
    </source>
</reference>
<dbReference type="OrthoDB" id="9758229at2"/>
<dbReference type="eggNOG" id="COG3523">
    <property type="taxonomic scope" value="Bacteria"/>
</dbReference>
<dbReference type="InterPro" id="IPR053156">
    <property type="entry name" value="T6SS_TssM-like"/>
</dbReference>
<evidence type="ECO:0000313" key="4">
    <source>
        <dbReference type="Proteomes" id="UP000007257"/>
    </source>
</evidence>
<dbReference type="InterPro" id="IPR025743">
    <property type="entry name" value="TssM1_N"/>
</dbReference>
<evidence type="ECO:0000256" key="1">
    <source>
        <dbReference type="SAM" id="Phobius"/>
    </source>
</evidence>
<feature type="transmembrane region" description="Helical" evidence="1">
    <location>
        <begin position="36"/>
        <end position="54"/>
    </location>
</feature>
<dbReference type="EMBL" id="CP002506">
    <property type="protein sequence ID" value="ADW76505.1"/>
    <property type="molecule type" value="Genomic_DNA"/>
</dbReference>
<dbReference type="AlphaFoldDB" id="A0A0H3FIA6"/>
<dbReference type="RefSeq" id="WP_013578186.1">
    <property type="nucleotide sequence ID" value="NC_015062.1"/>
</dbReference>
<proteinExistence type="predicted"/>
<dbReference type="KEGG" id="rah:Rahaq_4930"/>
<organism evidence="3 4">
    <name type="scientific">Rahnella sp. (strain Y9602)</name>
    <dbReference type="NCBI Taxonomy" id="2703885"/>
    <lineage>
        <taxon>Bacteria</taxon>
        <taxon>Pseudomonadati</taxon>
        <taxon>Pseudomonadota</taxon>
        <taxon>Gammaproteobacteria</taxon>
        <taxon>Enterobacterales</taxon>
        <taxon>Yersiniaceae</taxon>
        <taxon>Rahnella</taxon>
    </lineage>
</organism>
<dbReference type="PANTHER" id="PTHR36153:SF1">
    <property type="entry name" value="TYPE VI SECRETION SYSTEM COMPONENT TSSM1"/>
    <property type="match status" value="1"/>
</dbReference>